<gene>
    <name evidence="1" type="ORF">PoB_005747200</name>
</gene>
<proteinExistence type="predicted"/>
<evidence type="ECO:0000313" key="1">
    <source>
        <dbReference type="EMBL" id="GFO30967.1"/>
    </source>
</evidence>
<organism evidence="1 2">
    <name type="scientific">Plakobranchus ocellatus</name>
    <dbReference type="NCBI Taxonomy" id="259542"/>
    <lineage>
        <taxon>Eukaryota</taxon>
        <taxon>Metazoa</taxon>
        <taxon>Spiralia</taxon>
        <taxon>Lophotrochozoa</taxon>
        <taxon>Mollusca</taxon>
        <taxon>Gastropoda</taxon>
        <taxon>Heterobranchia</taxon>
        <taxon>Euthyneura</taxon>
        <taxon>Panpulmonata</taxon>
        <taxon>Sacoglossa</taxon>
        <taxon>Placobranchoidea</taxon>
        <taxon>Plakobranchidae</taxon>
        <taxon>Plakobranchus</taxon>
    </lineage>
</organism>
<comment type="caution">
    <text evidence="1">The sequence shown here is derived from an EMBL/GenBank/DDBJ whole genome shotgun (WGS) entry which is preliminary data.</text>
</comment>
<dbReference type="EMBL" id="BLXT01006309">
    <property type="protein sequence ID" value="GFO30967.1"/>
    <property type="molecule type" value="Genomic_DNA"/>
</dbReference>
<dbReference type="Proteomes" id="UP000735302">
    <property type="component" value="Unassembled WGS sequence"/>
</dbReference>
<protein>
    <submittedName>
        <fullName evidence="1">Uncharacterized protein</fullName>
    </submittedName>
</protein>
<keyword evidence="2" id="KW-1185">Reference proteome</keyword>
<name>A0AAV4CHQ9_9GAST</name>
<evidence type="ECO:0000313" key="2">
    <source>
        <dbReference type="Proteomes" id="UP000735302"/>
    </source>
</evidence>
<reference evidence="1 2" key="1">
    <citation type="journal article" date="2021" name="Elife">
        <title>Chloroplast acquisition without the gene transfer in kleptoplastic sea slugs, Plakobranchus ocellatus.</title>
        <authorList>
            <person name="Maeda T."/>
            <person name="Takahashi S."/>
            <person name="Yoshida T."/>
            <person name="Shimamura S."/>
            <person name="Takaki Y."/>
            <person name="Nagai Y."/>
            <person name="Toyoda A."/>
            <person name="Suzuki Y."/>
            <person name="Arimoto A."/>
            <person name="Ishii H."/>
            <person name="Satoh N."/>
            <person name="Nishiyama T."/>
            <person name="Hasebe M."/>
            <person name="Maruyama T."/>
            <person name="Minagawa J."/>
            <person name="Obokata J."/>
            <person name="Shigenobu S."/>
        </authorList>
    </citation>
    <scope>NUCLEOTIDE SEQUENCE [LARGE SCALE GENOMIC DNA]</scope>
</reference>
<accession>A0AAV4CHQ9</accession>
<dbReference type="AlphaFoldDB" id="A0AAV4CHQ9"/>
<sequence length="89" mass="9993">MFNGHVNCCIQCGFRLPSTLRLTDLVSCRTKESRVFPNNGLAAFQVEHFRLWLQPGFSLTVTPIVHLLYHKLASSPVSFPPYKCVDVAA</sequence>